<evidence type="ECO:0000313" key="2">
    <source>
        <dbReference type="EMBL" id="RHD52314.1"/>
    </source>
</evidence>
<dbReference type="AlphaFoldDB" id="A0A414FQ80"/>
<protein>
    <recommendedName>
        <fullName evidence="4">DUF4304 domain-containing protein</fullName>
    </recommendedName>
</protein>
<name>A0A414FQ80_9BACT</name>
<dbReference type="Proteomes" id="UP000284361">
    <property type="component" value="Unassembled WGS sequence"/>
</dbReference>
<evidence type="ECO:0008006" key="4">
    <source>
        <dbReference type="Google" id="ProtNLM"/>
    </source>
</evidence>
<sequence length="222" mass="25989">MTKKQFAEIICKKFSLKGITPSSFVYVLNCMLIGIVMVKVPGKNAYKLYFSIYPLWMSNLKECLDMPLFQQPILNNKNMDIYLPENMTEYGVDFVLHQCQKQVPFIPARNIPFNDIVAFLHRILKNSTFAGNFVLKMKVYRLIYSIALICNDFKTAESVYKTISQSIDQWDDAIFQYWYGDKKSYLNQQQEYDSNKIILQTNLQINLQNPKICKVPKYTFSS</sequence>
<evidence type="ECO:0000256" key="1">
    <source>
        <dbReference type="SAM" id="Phobius"/>
    </source>
</evidence>
<accession>A0A414FQ80</accession>
<organism evidence="2 3">
    <name type="scientific">Phocaeicola plebeius</name>
    <dbReference type="NCBI Taxonomy" id="310297"/>
    <lineage>
        <taxon>Bacteria</taxon>
        <taxon>Pseudomonadati</taxon>
        <taxon>Bacteroidota</taxon>
        <taxon>Bacteroidia</taxon>
        <taxon>Bacteroidales</taxon>
        <taxon>Bacteroidaceae</taxon>
        <taxon>Phocaeicola</taxon>
    </lineage>
</organism>
<comment type="caution">
    <text evidence="2">The sequence shown here is derived from an EMBL/GenBank/DDBJ whole genome shotgun (WGS) entry which is preliminary data.</text>
</comment>
<proteinExistence type="predicted"/>
<gene>
    <name evidence="2" type="ORF">DW789_11605</name>
</gene>
<dbReference type="EMBL" id="QSJG01000025">
    <property type="protein sequence ID" value="RHD52314.1"/>
    <property type="molecule type" value="Genomic_DNA"/>
</dbReference>
<evidence type="ECO:0000313" key="3">
    <source>
        <dbReference type="Proteomes" id="UP000284361"/>
    </source>
</evidence>
<reference evidence="2 3" key="1">
    <citation type="submission" date="2018-08" db="EMBL/GenBank/DDBJ databases">
        <title>A genome reference for cultivated species of the human gut microbiota.</title>
        <authorList>
            <person name="Zou Y."/>
            <person name="Xue W."/>
            <person name="Luo G."/>
        </authorList>
    </citation>
    <scope>NUCLEOTIDE SEQUENCE [LARGE SCALE GENOMIC DNA]</scope>
    <source>
        <strain evidence="2 3">AM31-10</strain>
    </source>
</reference>
<feature type="transmembrane region" description="Helical" evidence="1">
    <location>
        <begin position="23"/>
        <end position="40"/>
    </location>
</feature>
<keyword evidence="1" id="KW-0472">Membrane</keyword>
<keyword evidence="1" id="KW-0812">Transmembrane</keyword>
<keyword evidence="1" id="KW-1133">Transmembrane helix</keyword>